<feature type="compositionally biased region" description="Polar residues" evidence="4">
    <location>
        <begin position="1"/>
        <end position="11"/>
    </location>
</feature>
<proteinExistence type="predicted"/>
<evidence type="ECO:0000256" key="3">
    <source>
        <dbReference type="ARBA" id="ARBA00023163"/>
    </source>
</evidence>
<dbReference type="SMART" id="SM00354">
    <property type="entry name" value="HTH_LACI"/>
    <property type="match status" value="1"/>
</dbReference>
<keyword evidence="7" id="KW-1185">Reference proteome</keyword>
<sequence length="349" mass="37348">MATDPSGATSPQPHPDRPHSAPTLAQVAERAGVSLKTASRAVNGEPRVAEATRERVLDAAHQLGFQLNRAASLLARGLTSNLVGLITGDLANPFYSAVAKGVEQELRSHGMQLTVASSDEEPARERGLIGEFVDRQVRALILVSTITDHSDLSSVQSRGIPVVFVDRPGVGIDADSVLLDNRRGARDAVEHLLAAGHTSIGFIGDLSRLDTHRERFAGFEDAMRAASLDPGRWVRHDAHDVQAALDEARDLLTQPDAPTALFTSNNRITIGALRAMIELDAWPALVGFDDFELADVLGVTVVAHDPVEMGRTAARLALGAMDRRHEGPSGIVLPTRLVQRGSGERLPRG</sequence>
<keyword evidence="2" id="KW-0238">DNA-binding</keyword>
<dbReference type="GO" id="GO:0003700">
    <property type="term" value="F:DNA-binding transcription factor activity"/>
    <property type="evidence" value="ECO:0007669"/>
    <property type="project" value="TreeGrafter"/>
</dbReference>
<organism evidence="6 7">
    <name type="scientific">Leifsonia aquatica</name>
    <name type="common">Corynebacterium aquaticum</name>
    <dbReference type="NCBI Taxonomy" id="144185"/>
    <lineage>
        <taxon>Bacteria</taxon>
        <taxon>Bacillati</taxon>
        <taxon>Actinomycetota</taxon>
        <taxon>Actinomycetes</taxon>
        <taxon>Micrococcales</taxon>
        <taxon>Microbacteriaceae</taxon>
        <taxon>Leifsonia</taxon>
    </lineage>
</organism>
<dbReference type="AlphaFoldDB" id="A0A7W4YKL5"/>
<evidence type="ECO:0000313" key="7">
    <source>
        <dbReference type="Proteomes" id="UP000538196"/>
    </source>
</evidence>
<dbReference type="InterPro" id="IPR000843">
    <property type="entry name" value="HTH_LacI"/>
</dbReference>
<evidence type="ECO:0000259" key="5">
    <source>
        <dbReference type="PROSITE" id="PS50932"/>
    </source>
</evidence>
<dbReference type="CDD" id="cd01392">
    <property type="entry name" value="HTH_LacI"/>
    <property type="match status" value="1"/>
</dbReference>
<dbReference type="PANTHER" id="PTHR30146:SF109">
    <property type="entry name" value="HTH-TYPE TRANSCRIPTIONAL REGULATOR GALS"/>
    <property type="match status" value="1"/>
</dbReference>
<evidence type="ECO:0000256" key="1">
    <source>
        <dbReference type="ARBA" id="ARBA00023015"/>
    </source>
</evidence>
<evidence type="ECO:0000313" key="6">
    <source>
        <dbReference type="EMBL" id="MBB2967809.1"/>
    </source>
</evidence>
<feature type="region of interest" description="Disordered" evidence="4">
    <location>
        <begin position="1"/>
        <end position="22"/>
    </location>
</feature>
<dbReference type="RefSeq" id="WP_183428588.1">
    <property type="nucleotide sequence ID" value="NZ_JACHVP010000002.1"/>
</dbReference>
<reference evidence="6 7" key="1">
    <citation type="submission" date="2020-08" db="EMBL/GenBank/DDBJ databases">
        <title>Sequencing the genomes of 1000 actinobacteria strains.</title>
        <authorList>
            <person name="Klenk H.-P."/>
        </authorList>
    </citation>
    <scope>NUCLEOTIDE SEQUENCE [LARGE SCALE GENOMIC DNA]</scope>
    <source>
        <strain evidence="6 7">DSM 20146</strain>
    </source>
</reference>
<dbReference type="EMBL" id="JACHVP010000002">
    <property type="protein sequence ID" value="MBB2967809.1"/>
    <property type="molecule type" value="Genomic_DNA"/>
</dbReference>
<evidence type="ECO:0000256" key="4">
    <source>
        <dbReference type="SAM" id="MobiDB-lite"/>
    </source>
</evidence>
<keyword evidence="1" id="KW-0805">Transcription regulation</keyword>
<dbReference type="SUPFAM" id="SSF47413">
    <property type="entry name" value="lambda repressor-like DNA-binding domains"/>
    <property type="match status" value="1"/>
</dbReference>
<dbReference type="CDD" id="cd06267">
    <property type="entry name" value="PBP1_LacI_sugar_binding-like"/>
    <property type="match status" value="1"/>
</dbReference>
<comment type="caution">
    <text evidence="6">The sequence shown here is derived from an EMBL/GenBank/DDBJ whole genome shotgun (WGS) entry which is preliminary data.</text>
</comment>
<dbReference type="Pfam" id="PF13377">
    <property type="entry name" value="Peripla_BP_3"/>
    <property type="match status" value="1"/>
</dbReference>
<keyword evidence="3" id="KW-0804">Transcription</keyword>
<dbReference type="InterPro" id="IPR010982">
    <property type="entry name" value="Lambda_DNA-bd_dom_sf"/>
</dbReference>
<dbReference type="PANTHER" id="PTHR30146">
    <property type="entry name" value="LACI-RELATED TRANSCRIPTIONAL REPRESSOR"/>
    <property type="match status" value="1"/>
</dbReference>
<dbReference type="GO" id="GO:0000976">
    <property type="term" value="F:transcription cis-regulatory region binding"/>
    <property type="evidence" value="ECO:0007669"/>
    <property type="project" value="TreeGrafter"/>
</dbReference>
<evidence type="ECO:0000256" key="2">
    <source>
        <dbReference type="ARBA" id="ARBA00023125"/>
    </source>
</evidence>
<name>A0A7W4YKL5_LEIAQ</name>
<dbReference type="InterPro" id="IPR028082">
    <property type="entry name" value="Peripla_BP_I"/>
</dbReference>
<gene>
    <name evidence="6" type="ORF">FHX33_002572</name>
</gene>
<feature type="domain" description="HTH lacI-type" evidence="5">
    <location>
        <begin position="22"/>
        <end position="76"/>
    </location>
</feature>
<dbReference type="InterPro" id="IPR046335">
    <property type="entry name" value="LacI/GalR-like_sensor"/>
</dbReference>
<dbReference type="Pfam" id="PF00356">
    <property type="entry name" value="LacI"/>
    <property type="match status" value="1"/>
</dbReference>
<dbReference type="Gene3D" id="3.40.50.2300">
    <property type="match status" value="2"/>
</dbReference>
<accession>A0A7W4YKL5</accession>
<protein>
    <submittedName>
        <fullName evidence="6">LacI family transcriptional regulator</fullName>
    </submittedName>
</protein>
<dbReference type="SUPFAM" id="SSF53822">
    <property type="entry name" value="Periplasmic binding protein-like I"/>
    <property type="match status" value="1"/>
</dbReference>
<dbReference type="PROSITE" id="PS50932">
    <property type="entry name" value="HTH_LACI_2"/>
    <property type="match status" value="1"/>
</dbReference>
<dbReference type="Proteomes" id="UP000538196">
    <property type="component" value="Unassembled WGS sequence"/>
</dbReference>
<dbReference type="Gene3D" id="1.10.260.40">
    <property type="entry name" value="lambda repressor-like DNA-binding domains"/>
    <property type="match status" value="1"/>
</dbReference>